<protein>
    <submittedName>
        <fullName evidence="1">Uncharacterized protein</fullName>
    </submittedName>
</protein>
<keyword evidence="2" id="KW-1185">Reference proteome</keyword>
<proteinExistence type="predicted"/>
<dbReference type="EMBL" id="LHQQ01000136">
    <property type="protein sequence ID" value="KOS41299.1"/>
    <property type="molecule type" value="Genomic_DNA"/>
</dbReference>
<name>A0A0M9WE00_9EURO</name>
<reference evidence="1 2" key="1">
    <citation type="submission" date="2015-08" db="EMBL/GenBank/DDBJ databases">
        <title>Genome sequencing of Penicillium nordicum.</title>
        <authorList>
            <person name="Nguyen H.D."/>
            <person name="Seifert K.A."/>
        </authorList>
    </citation>
    <scope>NUCLEOTIDE SEQUENCE [LARGE SCALE GENOMIC DNA]</scope>
    <source>
        <strain evidence="1 2">DAOMC 185683</strain>
    </source>
</reference>
<accession>A0A0M9WE00</accession>
<gene>
    <name evidence="1" type="ORF">ACN38_g7857</name>
</gene>
<dbReference type="Proteomes" id="UP000037696">
    <property type="component" value="Unassembled WGS sequence"/>
</dbReference>
<comment type="caution">
    <text evidence="1">The sequence shown here is derived from an EMBL/GenBank/DDBJ whole genome shotgun (WGS) entry which is preliminary data.</text>
</comment>
<dbReference type="AlphaFoldDB" id="A0A0M9WE00"/>
<evidence type="ECO:0000313" key="2">
    <source>
        <dbReference type="Proteomes" id="UP000037696"/>
    </source>
</evidence>
<sequence length="77" mass="8523">MSFYFGIHTGISERISGTVVNRFRGQTESYLFETLVSSLSVKSLAAMGLCLDGGGGDVKECFCLRTCCDRLMDLWLE</sequence>
<evidence type="ECO:0000313" key="1">
    <source>
        <dbReference type="EMBL" id="KOS41299.1"/>
    </source>
</evidence>
<organism evidence="1 2">
    <name type="scientific">Penicillium nordicum</name>
    <dbReference type="NCBI Taxonomy" id="229535"/>
    <lineage>
        <taxon>Eukaryota</taxon>
        <taxon>Fungi</taxon>
        <taxon>Dikarya</taxon>
        <taxon>Ascomycota</taxon>
        <taxon>Pezizomycotina</taxon>
        <taxon>Eurotiomycetes</taxon>
        <taxon>Eurotiomycetidae</taxon>
        <taxon>Eurotiales</taxon>
        <taxon>Aspergillaceae</taxon>
        <taxon>Penicillium</taxon>
    </lineage>
</organism>